<reference evidence="2" key="1">
    <citation type="journal article" date="2021" name="PeerJ">
        <title>Extensive microbial diversity within the chicken gut microbiome revealed by metagenomics and culture.</title>
        <authorList>
            <person name="Gilroy R."/>
            <person name="Ravi A."/>
            <person name="Getino M."/>
            <person name="Pursley I."/>
            <person name="Horton D.L."/>
            <person name="Alikhan N.F."/>
            <person name="Baker D."/>
            <person name="Gharbi K."/>
            <person name="Hall N."/>
            <person name="Watson M."/>
            <person name="Adriaenssens E.M."/>
            <person name="Foster-Nyarko E."/>
            <person name="Jarju S."/>
            <person name="Secka A."/>
            <person name="Antonio M."/>
            <person name="Oren A."/>
            <person name="Chaudhuri R.R."/>
            <person name="La Ragione R."/>
            <person name="Hildebrand F."/>
            <person name="Pallen M.J."/>
        </authorList>
    </citation>
    <scope>NUCLEOTIDE SEQUENCE</scope>
    <source>
        <strain evidence="2">ChiHjej12B11-16260</strain>
    </source>
</reference>
<dbReference type="EMBL" id="DXFB01000106">
    <property type="protein sequence ID" value="HIX45337.1"/>
    <property type="molecule type" value="Genomic_DNA"/>
</dbReference>
<dbReference type="Proteomes" id="UP000824246">
    <property type="component" value="Unassembled WGS sequence"/>
</dbReference>
<evidence type="ECO:0000313" key="3">
    <source>
        <dbReference type="Proteomes" id="UP000824246"/>
    </source>
</evidence>
<feature type="signal peptide" evidence="1">
    <location>
        <begin position="1"/>
        <end position="21"/>
    </location>
</feature>
<evidence type="ECO:0000256" key="1">
    <source>
        <dbReference type="SAM" id="SignalP"/>
    </source>
</evidence>
<evidence type="ECO:0008006" key="4">
    <source>
        <dbReference type="Google" id="ProtNLM"/>
    </source>
</evidence>
<gene>
    <name evidence="2" type="ORF">H9982_03865</name>
</gene>
<dbReference type="AlphaFoldDB" id="A0A9D2APB6"/>
<proteinExistence type="predicted"/>
<feature type="chain" id="PRO_5038843871" description="Plethodontid receptivity factor PRF" evidence="1">
    <location>
        <begin position="22"/>
        <end position="432"/>
    </location>
</feature>
<evidence type="ECO:0000313" key="2">
    <source>
        <dbReference type="EMBL" id="HIX45337.1"/>
    </source>
</evidence>
<sequence>MKNARYIAIALMMLLCGESFAASPYKVEERSGRKPSWVGKTEKGYIIFSGTGSSLEEARDKCMESIKQEIVQAVAVNVSSEILSTSRQRSENGKYDVYEEYTSDIKSVAARLPFINDITIANAEASYWERRLNKKTGERVYEFCVKYPFPESKRQMLIEEFKAYDRQQYDKFLAVKERCAAISTVEEIGRCLGEVEPFVAYFFDETRHKEAVALRDMLRGMYEGIAVVEVSNLPGEYLYKLMYDNRDITTSRMPRVKSDYAYETTVQPAGGNVYAVKYGYEGCVPEEENSVELLFNFGGKTKKHVFYFSPEVANAALIPQGTVRITVQPAASDSLSCDTLTLTFAMRSNVAMEYMVTDAHLFLPEYPLLQLLPAEKPGRFADGTNTMEIRVVGKRSPEARSASLTSGTIAIKEITTGKESVVSLRLPYKIFY</sequence>
<dbReference type="Gene3D" id="3.10.28.20">
    <property type="entry name" value="Acetamidase/Formamidase-like domains"/>
    <property type="match status" value="1"/>
</dbReference>
<protein>
    <recommendedName>
        <fullName evidence="4">Plethodontid receptivity factor PRF</fullName>
    </recommendedName>
</protein>
<organism evidence="2 3">
    <name type="scientific">Candidatus Barnesiella excrementipullorum</name>
    <dbReference type="NCBI Taxonomy" id="2838479"/>
    <lineage>
        <taxon>Bacteria</taxon>
        <taxon>Pseudomonadati</taxon>
        <taxon>Bacteroidota</taxon>
        <taxon>Bacteroidia</taxon>
        <taxon>Bacteroidales</taxon>
        <taxon>Barnesiellaceae</taxon>
        <taxon>Barnesiella</taxon>
    </lineage>
</organism>
<comment type="caution">
    <text evidence="2">The sequence shown here is derived from an EMBL/GenBank/DDBJ whole genome shotgun (WGS) entry which is preliminary data.</text>
</comment>
<name>A0A9D2APB6_9BACT</name>
<accession>A0A9D2APB6</accession>
<keyword evidence="1" id="KW-0732">Signal</keyword>
<reference evidence="2" key="2">
    <citation type="submission" date="2021-04" db="EMBL/GenBank/DDBJ databases">
        <authorList>
            <person name="Gilroy R."/>
        </authorList>
    </citation>
    <scope>NUCLEOTIDE SEQUENCE</scope>
    <source>
        <strain evidence="2">ChiHjej12B11-16260</strain>
    </source>
</reference>